<organism evidence="2 3">
    <name type="scientific">Nitratidesulfovibrio vulgaris (strain DP4)</name>
    <name type="common">Desulfovibrio vulgaris</name>
    <dbReference type="NCBI Taxonomy" id="391774"/>
    <lineage>
        <taxon>Bacteria</taxon>
        <taxon>Pseudomonadati</taxon>
        <taxon>Thermodesulfobacteriota</taxon>
        <taxon>Desulfovibrionia</taxon>
        <taxon>Desulfovibrionales</taxon>
        <taxon>Desulfovibrionaceae</taxon>
        <taxon>Nitratidesulfovibrio</taxon>
    </lineage>
</organism>
<dbReference type="InterPro" id="IPR036420">
    <property type="entry name" value="BRCT_dom_sf"/>
</dbReference>
<dbReference type="Pfam" id="PF00533">
    <property type="entry name" value="BRCT"/>
    <property type="match status" value="1"/>
</dbReference>
<sequence>MKAMWPRTDAVWGFFVAVLSYTGGGMVEDLLTTYVPPAAKKRAASPLKDDERELLCLLEGLLADGEVVPSEFEYLKSWLKVHALAKKDWAVDALHCRIERMLDDGMIDIQEQKEIIEIVRLAHDPVPCAPRECLPIGVPYDYPAPELLPAQRFCLTGKFRAGKREYCKQIIKSFGGTYRNCISGEECVLVVGSLGWNDSFSSKLHKAIAWRAGNARISIVSEEHWWKVFGKHFRVQPKGA</sequence>
<dbReference type="Proteomes" id="UP000009173">
    <property type="component" value="Chromosome"/>
</dbReference>
<protein>
    <recommendedName>
        <fullName evidence="1">BRCT domain-containing protein</fullName>
    </recommendedName>
</protein>
<dbReference type="SUPFAM" id="SSF52113">
    <property type="entry name" value="BRCT domain"/>
    <property type="match status" value="1"/>
</dbReference>
<feature type="domain" description="BRCT" evidence="1">
    <location>
        <begin position="146"/>
        <end position="211"/>
    </location>
</feature>
<dbReference type="CDD" id="cd17748">
    <property type="entry name" value="BRCT_DNA_ligase_like"/>
    <property type="match status" value="1"/>
</dbReference>
<evidence type="ECO:0000259" key="1">
    <source>
        <dbReference type="Pfam" id="PF00533"/>
    </source>
</evidence>
<evidence type="ECO:0000313" key="2">
    <source>
        <dbReference type="EMBL" id="ABM27883.1"/>
    </source>
</evidence>
<proteinExistence type="predicted"/>
<name>A0A0H3A8T4_NITV4</name>
<dbReference type="KEGG" id="dvl:Dvul_0862"/>
<reference evidence="3" key="1">
    <citation type="journal article" date="2009" name="Environ. Microbiol.">
        <title>Contribution of mobile genetic elements to Desulfovibrio vulgaris genome plasticity.</title>
        <authorList>
            <person name="Walker C.B."/>
            <person name="Stolyar S."/>
            <person name="Chivian D."/>
            <person name="Pinel N."/>
            <person name="Gabster J.A."/>
            <person name="Dehal P.S."/>
            <person name="He Z."/>
            <person name="Yang Z.K."/>
            <person name="Yen H.C."/>
            <person name="Zhou J."/>
            <person name="Wall J.D."/>
            <person name="Hazen T.C."/>
            <person name="Arkin A.P."/>
            <person name="Stahl D.A."/>
        </authorList>
    </citation>
    <scope>NUCLEOTIDE SEQUENCE [LARGE SCALE GENOMIC DNA]</scope>
    <source>
        <strain evidence="3">DP4</strain>
    </source>
</reference>
<gene>
    <name evidence="2" type="ordered locus">Dvul_0862</name>
</gene>
<dbReference type="AlphaFoldDB" id="A0A0H3A8T4"/>
<accession>A0A0H3A8T4</accession>
<evidence type="ECO:0000313" key="3">
    <source>
        <dbReference type="Proteomes" id="UP000009173"/>
    </source>
</evidence>
<dbReference type="Gene3D" id="3.40.50.10190">
    <property type="entry name" value="BRCT domain"/>
    <property type="match status" value="1"/>
</dbReference>
<dbReference type="HOGENOM" id="CLU_1154997_0_0_7"/>
<dbReference type="EMBL" id="CP000527">
    <property type="protein sequence ID" value="ABM27883.1"/>
    <property type="molecule type" value="Genomic_DNA"/>
</dbReference>
<dbReference type="InterPro" id="IPR001357">
    <property type="entry name" value="BRCT_dom"/>
</dbReference>